<dbReference type="InterPro" id="IPR029063">
    <property type="entry name" value="SAM-dependent_MTases_sf"/>
</dbReference>
<feature type="region of interest" description="Disordered" evidence="1">
    <location>
        <begin position="22"/>
        <end position="41"/>
    </location>
</feature>
<feature type="compositionally biased region" description="Basic residues" evidence="1">
    <location>
        <begin position="68"/>
        <end position="82"/>
    </location>
</feature>
<dbReference type="EMBL" id="JAQMWT010000027">
    <property type="protein sequence ID" value="KAJ8613586.1"/>
    <property type="molecule type" value="Genomic_DNA"/>
</dbReference>
<organism evidence="2 3">
    <name type="scientific">Chrysophaeum taylorii</name>
    <dbReference type="NCBI Taxonomy" id="2483200"/>
    <lineage>
        <taxon>Eukaryota</taxon>
        <taxon>Sar</taxon>
        <taxon>Stramenopiles</taxon>
        <taxon>Ochrophyta</taxon>
        <taxon>Pelagophyceae</taxon>
        <taxon>Pelagomonadales</taxon>
        <taxon>Pelagomonadaceae</taxon>
        <taxon>Chrysophaeum</taxon>
    </lineage>
</organism>
<dbReference type="PANTHER" id="PTHR14614">
    <property type="entry name" value="HEPATOCELLULAR CARCINOMA-ASSOCIATED ANTIGEN"/>
    <property type="match status" value="1"/>
</dbReference>
<protein>
    <submittedName>
        <fullName evidence="2">Uncharacterized protein</fullName>
    </submittedName>
</protein>
<dbReference type="InterPro" id="IPR019410">
    <property type="entry name" value="Methyltransf_16"/>
</dbReference>
<feature type="region of interest" description="Disordered" evidence="1">
    <location>
        <begin position="60"/>
        <end position="82"/>
    </location>
</feature>
<reference evidence="2" key="1">
    <citation type="submission" date="2023-01" db="EMBL/GenBank/DDBJ databases">
        <title>Metagenome sequencing of chrysophaentin producing Chrysophaeum taylorii.</title>
        <authorList>
            <person name="Davison J."/>
            <person name="Bewley C."/>
        </authorList>
    </citation>
    <scope>NUCLEOTIDE SEQUENCE</scope>
    <source>
        <strain evidence="2">NIES-1699</strain>
    </source>
</reference>
<dbReference type="PANTHER" id="PTHR14614:SF109">
    <property type="entry name" value="RIBOSOMAL LYSINE N-METHYLTRANSFERASE 5"/>
    <property type="match status" value="1"/>
</dbReference>
<comment type="caution">
    <text evidence="2">The sequence shown here is derived from an EMBL/GenBank/DDBJ whole genome shotgun (WGS) entry which is preliminary data.</text>
</comment>
<keyword evidence="3" id="KW-1185">Reference proteome</keyword>
<evidence type="ECO:0000313" key="2">
    <source>
        <dbReference type="EMBL" id="KAJ8613586.1"/>
    </source>
</evidence>
<dbReference type="AlphaFoldDB" id="A0AAD7UNJ1"/>
<dbReference type="SUPFAM" id="SSF53335">
    <property type="entry name" value="S-adenosyl-L-methionine-dependent methyltransferases"/>
    <property type="match status" value="1"/>
</dbReference>
<accession>A0AAD7UNJ1</accession>
<evidence type="ECO:0000313" key="3">
    <source>
        <dbReference type="Proteomes" id="UP001230188"/>
    </source>
</evidence>
<gene>
    <name evidence="2" type="ORF">CTAYLR_006159</name>
</gene>
<dbReference type="Gene3D" id="3.40.50.150">
    <property type="entry name" value="Vaccinia Virus protein VP39"/>
    <property type="match status" value="1"/>
</dbReference>
<sequence length="332" mass="36580">MTCHDDDDFLSELVPGIHAESLCDASDDDDDEVSSASEKKSDERMVAAFPVFCSGAVTTPRGVVTPPGHRRKHHQQQQQRRRYHGELPPYASWVDGKSVVSHEAWLGTTQEVCDDLKFVNFDVVVFETLGVSIEQDGSMGKGGHVWDGAFVLAENLPEIAGTVLELGAGGTGLAGIALARKCRPAKLVLTEGDDRLLPLLRRNVRRNNIEAEVEHLVWPMADDDLFWHPARSSGGPVDLGTTFDVIIAAECIAPIYDPSAFVAALRRHSHANTRVYLLGKDGRWPDHAARVYAMLGLYFDFVYFDQHPPSRIKAPYYRLAVLVPKPTTSPVA</sequence>
<dbReference type="Proteomes" id="UP001230188">
    <property type="component" value="Unassembled WGS sequence"/>
</dbReference>
<dbReference type="Pfam" id="PF10294">
    <property type="entry name" value="Methyltransf_16"/>
    <property type="match status" value="1"/>
</dbReference>
<proteinExistence type="predicted"/>
<evidence type="ECO:0000256" key="1">
    <source>
        <dbReference type="SAM" id="MobiDB-lite"/>
    </source>
</evidence>
<name>A0AAD7UNJ1_9STRA</name>